<evidence type="ECO:0000313" key="6">
    <source>
        <dbReference type="EMBL" id="ORY52070.1"/>
    </source>
</evidence>
<dbReference type="Gene3D" id="2.40.50.1070">
    <property type="match status" value="1"/>
</dbReference>
<feature type="binding site" evidence="4">
    <location>
        <position position="569"/>
    </location>
    <ligand>
        <name>S-adenosyl-L-methionine</name>
        <dbReference type="ChEBI" id="CHEBI:59789"/>
    </ligand>
</feature>
<proteinExistence type="inferred from homology"/>
<gene>
    <name evidence="6" type="ORF">BCR33DRAFT_712272</name>
</gene>
<feature type="region of interest" description="Disordered" evidence="5">
    <location>
        <begin position="1"/>
        <end position="68"/>
    </location>
</feature>
<sequence length="655" mass="72618">MGGLEEHEDDDTHFLGEEVDGHGEGSDSAPATKKVRVDESGASLASATTASTTGHQQQQQQQQSDAPRFQLKLFGIDKFAAQKDLNRAIAAADPPLKGLVKNKKVYKLEFATLWFDSEENRAAAIPIVEAFKFKKSDNLRAEIVHADAQPERSDNRDRAQTGDRPQNDRRGGKRGRDAEKEEKEDTRTPQEKINDQVTPLWRMPYAEQLALKSVRFKNGLGTLKKNLMGFLNSRDVSDEKREDLKYITKLKKGDRICPLEDVVPSPIIDDYRTKCEFTIGFDLDGNRSVGFLLGMYKDGVTTVLPPTDCKNVPAAAKFVASTLETFVQKSEMDVYDRVKKLGFWRLVQVRTHSTGDVMVIVQINAVDVEAAKKKEVLDSLSAVFQETGKITTFLVQESSEKHNGFVENAPMHVWFGDGVIYEELLGLRFRISPTAFFQVNTPATNGLYGRVREWCQNPAPYPVDESDDPDAAAAATDAAKTETKPEKKNNIVLLDLCCGTGTIGLTMAPAVKKVVGVEMVAEAVQDARFNAEMQGCTNVAYICSKVEDAMREVFSKHVEAGDEVVAVLDPPRAGVHGAVIQAVRACKGINRVVFVSCDFEAAMNNFIDLCRPTSKKYQGKPFRPIRSAPFDLFPHTPHCEFVMELQRLPEDSSSS</sequence>
<dbReference type="PANTHER" id="PTHR45904">
    <property type="entry name" value="TRNA (URACIL-5-)-METHYLTRANSFERASE"/>
    <property type="match status" value="1"/>
</dbReference>
<feature type="region of interest" description="Disordered" evidence="5">
    <location>
        <begin position="461"/>
        <end position="482"/>
    </location>
</feature>
<dbReference type="InterPro" id="IPR045850">
    <property type="entry name" value="TRM2_met"/>
</dbReference>
<keyword evidence="7" id="KW-1185">Reference proteome</keyword>
<dbReference type="GO" id="GO:0006396">
    <property type="term" value="P:RNA processing"/>
    <property type="evidence" value="ECO:0007669"/>
    <property type="project" value="InterPro"/>
</dbReference>
<dbReference type="PANTHER" id="PTHR45904:SF2">
    <property type="entry name" value="TRNA (URACIL-5-)-METHYLTRANSFERASE HOMOLOG A"/>
    <property type="match status" value="1"/>
</dbReference>
<dbReference type="InterPro" id="IPR029063">
    <property type="entry name" value="SAM-dependent_MTases_sf"/>
</dbReference>
<evidence type="ECO:0000313" key="7">
    <source>
        <dbReference type="Proteomes" id="UP000193642"/>
    </source>
</evidence>
<dbReference type="GO" id="GO:0003723">
    <property type="term" value="F:RNA binding"/>
    <property type="evidence" value="ECO:0007669"/>
    <property type="project" value="TreeGrafter"/>
</dbReference>
<feature type="compositionally biased region" description="Basic and acidic residues" evidence="5">
    <location>
        <begin position="144"/>
        <end position="194"/>
    </location>
</feature>
<dbReference type="SUPFAM" id="SSF53335">
    <property type="entry name" value="S-adenosyl-L-methionine-dependent methyltransferases"/>
    <property type="match status" value="1"/>
</dbReference>
<evidence type="ECO:0000256" key="1">
    <source>
        <dbReference type="ARBA" id="ARBA00022603"/>
    </source>
</evidence>
<feature type="active site" description="Nucleophile" evidence="4">
    <location>
        <position position="597"/>
    </location>
</feature>
<name>A0A1Y2CYH6_9FUNG</name>
<protein>
    <submittedName>
        <fullName evidence="6">S-adenosyl-L-methionine-dependent methyltransferase</fullName>
    </submittedName>
</protein>
<evidence type="ECO:0000256" key="5">
    <source>
        <dbReference type="SAM" id="MobiDB-lite"/>
    </source>
</evidence>
<keyword evidence="1 4" id="KW-0489">Methyltransferase</keyword>
<accession>A0A1Y2CYH6</accession>
<keyword evidence="3 4" id="KW-0949">S-adenosyl-L-methionine</keyword>
<dbReference type="Proteomes" id="UP000193642">
    <property type="component" value="Unassembled WGS sequence"/>
</dbReference>
<dbReference type="EMBL" id="MCGO01000004">
    <property type="protein sequence ID" value="ORY52070.1"/>
    <property type="molecule type" value="Genomic_DNA"/>
</dbReference>
<evidence type="ECO:0000256" key="3">
    <source>
        <dbReference type="ARBA" id="ARBA00022691"/>
    </source>
</evidence>
<dbReference type="Pfam" id="PF05958">
    <property type="entry name" value="tRNA_U5-meth_tr"/>
    <property type="match status" value="1"/>
</dbReference>
<dbReference type="STRING" id="329046.A0A1Y2CYH6"/>
<dbReference type="OrthoDB" id="10250660at2759"/>
<feature type="compositionally biased region" description="Low complexity" evidence="5">
    <location>
        <begin position="42"/>
        <end position="64"/>
    </location>
</feature>
<comment type="similarity">
    <text evidence="4">Belongs to the class I-like SAM-binding methyltransferase superfamily. RNA M5U methyltransferase family.</text>
</comment>
<organism evidence="6 7">
    <name type="scientific">Rhizoclosmatium globosum</name>
    <dbReference type="NCBI Taxonomy" id="329046"/>
    <lineage>
        <taxon>Eukaryota</taxon>
        <taxon>Fungi</taxon>
        <taxon>Fungi incertae sedis</taxon>
        <taxon>Chytridiomycota</taxon>
        <taxon>Chytridiomycota incertae sedis</taxon>
        <taxon>Chytridiomycetes</taxon>
        <taxon>Chytridiales</taxon>
        <taxon>Chytriomycetaceae</taxon>
        <taxon>Rhizoclosmatium</taxon>
    </lineage>
</organism>
<dbReference type="AlphaFoldDB" id="A0A1Y2CYH6"/>
<dbReference type="Gene3D" id="3.40.50.150">
    <property type="entry name" value="Vaccinia Virus protein VP39"/>
    <property type="match status" value="1"/>
</dbReference>
<dbReference type="GO" id="GO:0008173">
    <property type="term" value="F:RNA methyltransferase activity"/>
    <property type="evidence" value="ECO:0007669"/>
    <property type="project" value="InterPro"/>
</dbReference>
<keyword evidence="2 4" id="KW-0808">Transferase</keyword>
<evidence type="ECO:0000256" key="2">
    <source>
        <dbReference type="ARBA" id="ARBA00022679"/>
    </source>
</evidence>
<dbReference type="GO" id="GO:0032259">
    <property type="term" value="P:methylation"/>
    <property type="evidence" value="ECO:0007669"/>
    <property type="project" value="UniProtKB-KW"/>
</dbReference>
<dbReference type="InterPro" id="IPR010280">
    <property type="entry name" value="U5_MeTrfase_fam"/>
</dbReference>
<feature type="binding site" evidence="4">
    <location>
        <position position="518"/>
    </location>
    <ligand>
        <name>S-adenosyl-L-methionine</name>
        <dbReference type="ChEBI" id="CHEBI:59789"/>
    </ligand>
</feature>
<dbReference type="CDD" id="cd02440">
    <property type="entry name" value="AdoMet_MTases"/>
    <property type="match status" value="1"/>
</dbReference>
<evidence type="ECO:0000256" key="4">
    <source>
        <dbReference type="PROSITE-ProRule" id="PRU01024"/>
    </source>
</evidence>
<feature type="region of interest" description="Disordered" evidence="5">
    <location>
        <begin position="144"/>
        <end position="198"/>
    </location>
</feature>
<feature type="binding site" evidence="4">
    <location>
        <position position="438"/>
    </location>
    <ligand>
        <name>S-adenosyl-L-methionine</name>
        <dbReference type="ChEBI" id="CHEBI:59789"/>
    </ligand>
</feature>
<feature type="compositionally biased region" description="Basic and acidic residues" evidence="5">
    <location>
        <begin position="10"/>
        <end position="25"/>
    </location>
</feature>
<comment type="caution">
    <text evidence="4">Lacks conserved residue(s) required for the propagation of feature annotation.</text>
</comment>
<dbReference type="PROSITE" id="PS51687">
    <property type="entry name" value="SAM_MT_RNA_M5U"/>
    <property type="match status" value="1"/>
</dbReference>
<reference evidence="6 7" key="1">
    <citation type="submission" date="2016-07" db="EMBL/GenBank/DDBJ databases">
        <title>Pervasive Adenine N6-methylation of Active Genes in Fungi.</title>
        <authorList>
            <consortium name="DOE Joint Genome Institute"/>
            <person name="Mondo S.J."/>
            <person name="Dannebaum R.O."/>
            <person name="Kuo R.C."/>
            <person name="Labutti K."/>
            <person name="Haridas S."/>
            <person name="Kuo A."/>
            <person name="Salamov A."/>
            <person name="Ahrendt S.R."/>
            <person name="Lipzen A."/>
            <person name="Sullivan W."/>
            <person name="Andreopoulos W.B."/>
            <person name="Clum A."/>
            <person name="Lindquist E."/>
            <person name="Daum C."/>
            <person name="Ramamoorthy G.K."/>
            <person name="Gryganskyi A."/>
            <person name="Culley D."/>
            <person name="Magnuson J.K."/>
            <person name="James T.Y."/>
            <person name="O'Malley M.A."/>
            <person name="Stajich J.E."/>
            <person name="Spatafora J.W."/>
            <person name="Visel A."/>
            <person name="Grigoriev I.V."/>
        </authorList>
    </citation>
    <scope>NUCLEOTIDE SEQUENCE [LARGE SCALE GENOMIC DNA]</scope>
    <source>
        <strain evidence="6 7">JEL800</strain>
    </source>
</reference>
<comment type="caution">
    <text evidence="6">The sequence shown here is derived from an EMBL/GenBank/DDBJ whole genome shotgun (WGS) entry which is preliminary data.</text>
</comment>